<dbReference type="EMBL" id="JAASWV010000003">
    <property type="protein sequence ID" value="MBC2309926.1"/>
    <property type="molecule type" value="Genomic_DNA"/>
</dbReference>
<gene>
    <name evidence="1" type="ORF">HCJ81_03450</name>
</gene>
<proteinExistence type="predicted"/>
<dbReference type="Proteomes" id="UP000565628">
    <property type="component" value="Unassembled WGS sequence"/>
</dbReference>
<name>A0A7X1DJE7_9LIST</name>
<evidence type="ECO:0000313" key="1">
    <source>
        <dbReference type="EMBL" id="MBC2309926.1"/>
    </source>
</evidence>
<organism evidence="1 2">
    <name type="scientific">Listeria booriae</name>
    <dbReference type="NCBI Taxonomy" id="1552123"/>
    <lineage>
        <taxon>Bacteria</taxon>
        <taxon>Bacillati</taxon>
        <taxon>Bacillota</taxon>
        <taxon>Bacilli</taxon>
        <taxon>Bacillales</taxon>
        <taxon>Listeriaceae</taxon>
        <taxon>Listeria</taxon>
    </lineage>
</organism>
<dbReference type="RefSeq" id="WP_185641614.1">
    <property type="nucleotide sequence ID" value="NZ_JAARZW010000002.1"/>
</dbReference>
<dbReference type="SUPFAM" id="SSF46785">
    <property type="entry name" value="Winged helix' DNA-binding domain"/>
    <property type="match status" value="1"/>
</dbReference>
<accession>A0A7X1DJE7</accession>
<protein>
    <submittedName>
        <fullName evidence="1">Crp/Fnr family transcriptional regulator</fullName>
    </submittedName>
</protein>
<sequence>MKISGDIITLEKREKLILSGEYMVISGCLSCTLSEHLIDLVGPQKTAVFEKYLFDGKLSYEAKATTKLIKILPDTSGSFVVRKRVLEESIWKAIVQQLDAQYLTTETRICILLCLIGESVGIIQDGACYLPTVLTQAEMAMYANCSREYLCTIRKQLIVTGELKKERHWVLLDWKQWRKQYLHYLR</sequence>
<dbReference type="AlphaFoldDB" id="A0A7X1DJE7"/>
<dbReference type="InterPro" id="IPR014710">
    <property type="entry name" value="RmlC-like_jellyroll"/>
</dbReference>
<evidence type="ECO:0000313" key="2">
    <source>
        <dbReference type="Proteomes" id="UP000565628"/>
    </source>
</evidence>
<reference evidence="1 2" key="1">
    <citation type="submission" date="2020-03" db="EMBL/GenBank/DDBJ databases">
        <title>Soil Listeria distribution.</title>
        <authorList>
            <person name="Liao J."/>
            <person name="Wiedmann M."/>
        </authorList>
    </citation>
    <scope>NUCLEOTIDE SEQUENCE [LARGE SCALE GENOMIC DNA]</scope>
    <source>
        <strain evidence="1 2">FSL L7-0039</strain>
    </source>
</reference>
<comment type="caution">
    <text evidence="1">The sequence shown here is derived from an EMBL/GenBank/DDBJ whole genome shotgun (WGS) entry which is preliminary data.</text>
</comment>
<dbReference type="InterPro" id="IPR036390">
    <property type="entry name" value="WH_DNA-bd_sf"/>
</dbReference>
<dbReference type="Gene3D" id="2.60.120.10">
    <property type="entry name" value="Jelly Rolls"/>
    <property type="match status" value="1"/>
</dbReference>